<dbReference type="InterPro" id="IPR018289">
    <property type="entry name" value="MULE_transposase_dom"/>
</dbReference>
<accession>A0AAQ3PH17</accession>
<protein>
    <recommendedName>
        <fullName evidence="1">Protein FAR1-RELATED SEQUENCE</fullName>
    </recommendedName>
</protein>
<gene>
    <name evidence="3" type="ORF">U9M48_000609</name>
</gene>
<keyword evidence="1" id="KW-0862">Zinc</keyword>
<organism evidence="3 4">
    <name type="scientific">Paspalum notatum var. saurae</name>
    <dbReference type="NCBI Taxonomy" id="547442"/>
    <lineage>
        <taxon>Eukaryota</taxon>
        <taxon>Viridiplantae</taxon>
        <taxon>Streptophyta</taxon>
        <taxon>Embryophyta</taxon>
        <taxon>Tracheophyta</taxon>
        <taxon>Spermatophyta</taxon>
        <taxon>Magnoliopsida</taxon>
        <taxon>Liliopsida</taxon>
        <taxon>Poales</taxon>
        <taxon>Poaceae</taxon>
        <taxon>PACMAD clade</taxon>
        <taxon>Panicoideae</taxon>
        <taxon>Andropogonodae</taxon>
        <taxon>Paspaleae</taxon>
        <taxon>Paspalinae</taxon>
        <taxon>Paspalum</taxon>
    </lineage>
</organism>
<keyword evidence="1" id="KW-0863">Zinc-finger</keyword>
<evidence type="ECO:0000256" key="1">
    <source>
        <dbReference type="RuleBase" id="RU367018"/>
    </source>
</evidence>
<keyword evidence="1" id="KW-0539">Nucleus</keyword>
<dbReference type="PANTHER" id="PTHR31669:SF217">
    <property type="entry name" value="PROTEIN FAR1-RELATED SEQUENCE"/>
    <property type="match status" value="1"/>
</dbReference>
<dbReference type="AlphaFoldDB" id="A0AAQ3PH17"/>
<sequence length="513" mass="58808">MAKLLAFFTECRKQNPQFFCDFQLDDDGKIKSIFWSHASQQGEYADFGDAVMFDTKHKTNLYDKPLGMFVGANNHLRCTTFGFVLLGDETIETFEWAFNASKTYQDPAMPVALQRVFRNTIHRLRFENEDFKAKFQSIIHHPLTPNEFEAAWDMMLDEFSLRDDTTFKKFYELRKDWIPAFFKDDFCGVMVSTQRSESTNKVVKNCHVDANTPLHEFAKQMMKMIHEREMKEAAEALACNIYVDIYGQKKTNTLYSFEIRVARTYTRAVMNRFDESMKYSTAYKIVRDPDGGLDDCLVQHTSRSNKIVWGQHQFKVKADVDAEKYSCECKQWEHTDMIEKIPKEYVMQRYMTSAKVDVLFERKTGKCKVDDATAEEERGQRMAVQPNKEVSTADAGEAVVNKNSGQVSQPHDAIEARKRLSFAIEAISMEKPDRAKPKGRTIKDKKCGIADGHNSRTCMSLEENRVPPSSRNKSAISAAHWNETSTSKKLSVFDTGNAPRGVSRDVFGVAKSA</sequence>
<comment type="subcellular location">
    <subcellularLocation>
        <location evidence="1">Nucleus</location>
    </subcellularLocation>
</comment>
<evidence type="ECO:0000313" key="4">
    <source>
        <dbReference type="Proteomes" id="UP001341281"/>
    </source>
</evidence>
<evidence type="ECO:0000259" key="2">
    <source>
        <dbReference type="Pfam" id="PF10551"/>
    </source>
</evidence>
<evidence type="ECO:0000313" key="3">
    <source>
        <dbReference type="EMBL" id="WVZ49235.1"/>
    </source>
</evidence>
<dbReference type="EMBL" id="CP144745">
    <property type="protein sequence ID" value="WVZ49235.1"/>
    <property type="molecule type" value="Genomic_DNA"/>
</dbReference>
<dbReference type="GO" id="GO:0008270">
    <property type="term" value="F:zinc ion binding"/>
    <property type="evidence" value="ECO:0007669"/>
    <property type="project" value="UniProtKB-UniRule"/>
</dbReference>
<proteinExistence type="inferred from homology"/>
<dbReference type="Pfam" id="PF10551">
    <property type="entry name" value="MULE"/>
    <property type="match status" value="1"/>
</dbReference>
<keyword evidence="4" id="KW-1185">Reference proteome</keyword>
<dbReference type="PANTHER" id="PTHR31669">
    <property type="entry name" value="PROTEIN FAR1-RELATED SEQUENCE 10-RELATED"/>
    <property type="match status" value="1"/>
</dbReference>
<dbReference type="InterPro" id="IPR031052">
    <property type="entry name" value="FHY3/FAR1"/>
</dbReference>
<dbReference type="Proteomes" id="UP001341281">
    <property type="component" value="Chromosome 01"/>
</dbReference>
<keyword evidence="1" id="KW-0479">Metal-binding</keyword>
<feature type="domain" description="MULE transposase" evidence="2">
    <location>
        <begin position="51"/>
        <end position="104"/>
    </location>
</feature>
<dbReference type="GO" id="GO:0006355">
    <property type="term" value="P:regulation of DNA-templated transcription"/>
    <property type="evidence" value="ECO:0007669"/>
    <property type="project" value="UniProtKB-UniRule"/>
</dbReference>
<name>A0AAQ3PH17_PASNO</name>
<reference evidence="3 4" key="1">
    <citation type="submission" date="2024-02" db="EMBL/GenBank/DDBJ databases">
        <title>High-quality chromosome-scale genome assembly of Pensacola bahiagrass (Paspalum notatum Flugge var. saurae).</title>
        <authorList>
            <person name="Vega J.M."/>
            <person name="Podio M."/>
            <person name="Orjuela J."/>
            <person name="Siena L.A."/>
            <person name="Pessino S.C."/>
            <person name="Combes M.C."/>
            <person name="Mariac C."/>
            <person name="Albertini E."/>
            <person name="Pupilli F."/>
            <person name="Ortiz J.P.A."/>
            <person name="Leblanc O."/>
        </authorList>
    </citation>
    <scope>NUCLEOTIDE SEQUENCE [LARGE SCALE GENOMIC DNA]</scope>
    <source>
        <strain evidence="3">R1</strain>
        <tissue evidence="3">Leaf</tissue>
    </source>
</reference>
<dbReference type="GO" id="GO:0005634">
    <property type="term" value="C:nucleus"/>
    <property type="evidence" value="ECO:0007669"/>
    <property type="project" value="UniProtKB-SubCell"/>
</dbReference>
<comment type="function">
    <text evidence="1">Putative transcription activator involved in regulating light control of development.</text>
</comment>
<comment type="similarity">
    <text evidence="1">Belongs to the FHY3/FAR1 family.</text>
</comment>